<proteinExistence type="predicted"/>
<name>A0A438F848_VITVI</name>
<sequence>MALHFLGLNHPTLLSMPPLIHLALILMNSRYIQRLEMIANGPDANEGPETKKLSSEARHHQSAAHRTCHTFQERLQPKFIGDLTAGLNIAISAFLRISGMSNLQIWILDANLVPLLVYAFIGNLKTQLYDRYIFCWTTQATLGFLRQSTHASIGSISYPMLLLLVLCMICHENCLPTAQRSSWHPEKLLNLMSNIFAVKLADSSHQGELLGFPSICKVSISFAKILLQSYKAMECNSWEAPWNNCYRNIQRYLEATNKTPGFVKCED</sequence>
<dbReference type="Proteomes" id="UP000288805">
    <property type="component" value="Unassembled WGS sequence"/>
</dbReference>
<evidence type="ECO:0000313" key="1">
    <source>
        <dbReference type="EMBL" id="RVW56194.1"/>
    </source>
</evidence>
<accession>A0A438F848</accession>
<protein>
    <submittedName>
        <fullName evidence="1">Uncharacterized protein</fullName>
    </submittedName>
</protein>
<dbReference type="AlphaFoldDB" id="A0A438F848"/>
<dbReference type="EMBL" id="QGNW01001093">
    <property type="protein sequence ID" value="RVW56194.1"/>
    <property type="molecule type" value="Genomic_DNA"/>
</dbReference>
<organism evidence="1 2">
    <name type="scientific">Vitis vinifera</name>
    <name type="common">Grape</name>
    <dbReference type="NCBI Taxonomy" id="29760"/>
    <lineage>
        <taxon>Eukaryota</taxon>
        <taxon>Viridiplantae</taxon>
        <taxon>Streptophyta</taxon>
        <taxon>Embryophyta</taxon>
        <taxon>Tracheophyta</taxon>
        <taxon>Spermatophyta</taxon>
        <taxon>Magnoliopsida</taxon>
        <taxon>eudicotyledons</taxon>
        <taxon>Gunneridae</taxon>
        <taxon>Pentapetalae</taxon>
        <taxon>rosids</taxon>
        <taxon>Vitales</taxon>
        <taxon>Vitaceae</taxon>
        <taxon>Viteae</taxon>
        <taxon>Vitis</taxon>
    </lineage>
</organism>
<comment type="caution">
    <text evidence="1">The sequence shown here is derived from an EMBL/GenBank/DDBJ whole genome shotgun (WGS) entry which is preliminary data.</text>
</comment>
<reference evidence="1 2" key="1">
    <citation type="journal article" date="2018" name="PLoS Genet.">
        <title>Population sequencing reveals clonal diversity and ancestral inbreeding in the grapevine cultivar Chardonnay.</title>
        <authorList>
            <person name="Roach M.J."/>
            <person name="Johnson D.L."/>
            <person name="Bohlmann J."/>
            <person name="van Vuuren H.J."/>
            <person name="Jones S.J."/>
            <person name="Pretorius I.S."/>
            <person name="Schmidt S.A."/>
            <person name="Borneman A.R."/>
        </authorList>
    </citation>
    <scope>NUCLEOTIDE SEQUENCE [LARGE SCALE GENOMIC DNA]</scope>
    <source>
        <strain evidence="2">cv. Chardonnay</strain>
        <tissue evidence="1">Leaf</tissue>
    </source>
</reference>
<gene>
    <name evidence="1" type="ORF">CK203_103537</name>
</gene>
<evidence type="ECO:0000313" key="2">
    <source>
        <dbReference type="Proteomes" id="UP000288805"/>
    </source>
</evidence>